<organism evidence="2 3">
    <name type="scientific">Candidatus Collierbacteria bacterium RIFOXYA2_FULL_46_10</name>
    <dbReference type="NCBI Taxonomy" id="1817726"/>
    <lineage>
        <taxon>Bacteria</taxon>
        <taxon>Candidatus Collieribacteriota</taxon>
    </lineage>
</organism>
<dbReference type="EMBL" id="MFAK01000037">
    <property type="protein sequence ID" value="OGD74354.1"/>
    <property type="molecule type" value="Genomic_DNA"/>
</dbReference>
<keyword evidence="1" id="KW-1133">Transmembrane helix</keyword>
<evidence type="ECO:0008006" key="4">
    <source>
        <dbReference type="Google" id="ProtNLM"/>
    </source>
</evidence>
<feature type="transmembrane region" description="Helical" evidence="1">
    <location>
        <begin position="403"/>
        <end position="422"/>
    </location>
</feature>
<feature type="transmembrane region" description="Helical" evidence="1">
    <location>
        <begin position="126"/>
        <end position="143"/>
    </location>
</feature>
<accession>A0A1F5F4T7</accession>
<proteinExistence type="predicted"/>
<feature type="transmembrane region" description="Helical" evidence="1">
    <location>
        <begin position="333"/>
        <end position="357"/>
    </location>
</feature>
<feature type="transmembrane region" description="Helical" evidence="1">
    <location>
        <begin position="966"/>
        <end position="990"/>
    </location>
</feature>
<keyword evidence="1" id="KW-0472">Membrane</keyword>
<evidence type="ECO:0000313" key="3">
    <source>
        <dbReference type="Proteomes" id="UP000176191"/>
    </source>
</evidence>
<comment type="caution">
    <text evidence="2">The sequence shown here is derived from an EMBL/GenBank/DDBJ whole genome shotgun (WGS) entry which is preliminary data.</text>
</comment>
<gene>
    <name evidence="2" type="ORF">A2228_02360</name>
</gene>
<sequence>MKKLLRWLSWRKIIFLLILGTVIFQNRIGVNEYLSGWDNLHPEINFKLEISRGLSVVWQEFRGLGHLGGMGHVADLSRTILLWIVSFVVPSNYLRWVWHMGMLALGPIGMWYLTMKLWKWSESASLVTSAFYLLNLATVQYFYTPYESFSGFYGFLPWLISMFTRYLKEGNRRDLLKFLGVSILATTAFYVQTLFVVYVLILGIISLTYLSTNWKRVLTGWTVVFMVNAFWLLPVMYFVVSNAGVVGMSKINSVASPETAHMNEAMGGWRDVLSMRGFWLEYLEWKGNGWGRLLQVWQGWVSDNIASLLNLLVAGLSIFGTVMGVIKKRISSWVILVFGLTYFMLASNNPPIGFVYSWLIGKVPFFGEMFRSVFTKWSAVMAMVLAMGLGVIVEVLERKKLAVNILAVFIIGVSGYIVWPVFQGSLVFDSMKVEFPDEYRLLYRFFDKENKSGRVVYLPSAWMWGWQVHDWGYSGSGFLWYGIEQPILDRAFDVWSPYNEGFYNEFSDALYREETGRVRRVLDKYDVGYVLLDESVIAPGQDATILRIEETKKIAEQLGWKQTFREGALTVWETGEETGFVSTPREYTWVEADTAKVRRDVVYEEVGTYISENSEDSENSERGIIFPFAGLMREEITGVEYQDNSLQITANKVEQGQELVVPGWEVGQIVRINYQDEVPLPAYKVNDLDGPVFRGKEKPEEGKNYIVARVSENEEWSEYRQDFRFQMLDSRVIVEVGGEPFVYDFGRSGQGTIGNCDVLSRGMAEKSGNVYIADERGAVCDYVVMSELDPRLPYLMRVRGENIEGRSVKFFLWNTGSKRNDLEYLLGKSEFDQAFTMLPWSWDGFYTLNIETRSFGQRTENIVEPVEVRWLPLSQIAGTKLITNQTLDNNLRIIEVSKTGTWLYKVKVEGQGLIKLSQGYDAGWVAIKTENSKFKVQKFSHVKVDGWANGWEINSKLKNQNSEVIIFYWPQLLEYVGLIVLVGTGLGLLLKKRG</sequence>
<name>A0A1F5F4T7_9BACT</name>
<feature type="transmembrane region" description="Helical" evidence="1">
    <location>
        <begin position="221"/>
        <end position="240"/>
    </location>
</feature>
<feature type="transmembrane region" description="Helical" evidence="1">
    <location>
        <begin position="377"/>
        <end position="396"/>
    </location>
</feature>
<evidence type="ECO:0000313" key="2">
    <source>
        <dbReference type="EMBL" id="OGD74354.1"/>
    </source>
</evidence>
<feature type="transmembrane region" description="Helical" evidence="1">
    <location>
        <begin position="197"/>
        <end position="214"/>
    </location>
</feature>
<feature type="transmembrane region" description="Helical" evidence="1">
    <location>
        <begin position="305"/>
        <end position="326"/>
    </location>
</feature>
<reference evidence="2 3" key="1">
    <citation type="journal article" date="2016" name="Nat. Commun.">
        <title>Thousands of microbial genomes shed light on interconnected biogeochemical processes in an aquifer system.</title>
        <authorList>
            <person name="Anantharaman K."/>
            <person name="Brown C.T."/>
            <person name="Hug L.A."/>
            <person name="Sharon I."/>
            <person name="Castelle C.J."/>
            <person name="Probst A.J."/>
            <person name="Thomas B.C."/>
            <person name="Singh A."/>
            <person name="Wilkins M.J."/>
            <person name="Karaoz U."/>
            <person name="Brodie E.L."/>
            <person name="Williams K.H."/>
            <person name="Hubbard S.S."/>
            <person name="Banfield J.F."/>
        </authorList>
    </citation>
    <scope>NUCLEOTIDE SEQUENCE [LARGE SCALE GENOMIC DNA]</scope>
</reference>
<evidence type="ECO:0000256" key="1">
    <source>
        <dbReference type="SAM" id="Phobius"/>
    </source>
</evidence>
<keyword evidence="1" id="KW-0812">Transmembrane</keyword>
<protein>
    <recommendedName>
        <fullName evidence="4">Membrane protein 6-pyruvoyl-tetrahydropterin synthase-related domain-containing protein</fullName>
    </recommendedName>
</protein>
<dbReference type="Proteomes" id="UP000176191">
    <property type="component" value="Unassembled WGS sequence"/>
</dbReference>
<feature type="transmembrane region" description="Helical" evidence="1">
    <location>
        <begin position="96"/>
        <end position="114"/>
    </location>
</feature>
<dbReference type="AlphaFoldDB" id="A0A1F5F4T7"/>